<comment type="similarity">
    <text evidence="1 5">Belongs to the peptidase S8 family.</text>
</comment>
<evidence type="ECO:0000256" key="3">
    <source>
        <dbReference type="ARBA" id="ARBA00022801"/>
    </source>
</evidence>
<dbReference type="SUPFAM" id="SSF52743">
    <property type="entry name" value="Subtilisin-like"/>
    <property type="match status" value="1"/>
</dbReference>
<dbReference type="GO" id="GO:0004252">
    <property type="term" value="F:serine-type endopeptidase activity"/>
    <property type="evidence" value="ECO:0007669"/>
    <property type="project" value="InterPro"/>
</dbReference>
<dbReference type="OrthoDB" id="19448at2759"/>
<keyword evidence="2" id="KW-0645">Protease</keyword>
<name>A0A9P6DZ78_9AGAM</name>
<keyword evidence="3" id="KW-0378">Hydrolase</keyword>
<feature type="non-terminal residue" evidence="6">
    <location>
        <position position="1"/>
    </location>
</feature>
<evidence type="ECO:0000256" key="4">
    <source>
        <dbReference type="ARBA" id="ARBA00022825"/>
    </source>
</evidence>
<dbReference type="GO" id="GO:0006508">
    <property type="term" value="P:proteolysis"/>
    <property type="evidence" value="ECO:0007669"/>
    <property type="project" value="UniProtKB-KW"/>
</dbReference>
<dbReference type="PANTHER" id="PTHR43806:SF11">
    <property type="entry name" value="CEREVISIN-RELATED"/>
    <property type="match status" value="1"/>
</dbReference>
<organism evidence="6 7">
    <name type="scientific">Hydnum rufescens UP504</name>
    <dbReference type="NCBI Taxonomy" id="1448309"/>
    <lineage>
        <taxon>Eukaryota</taxon>
        <taxon>Fungi</taxon>
        <taxon>Dikarya</taxon>
        <taxon>Basidiomycota</taxon>
        <taxon>Agaricomycotina</taxon>
        <taxon>Agaricomycetes</taxon>
        <taxon>Cantharellales</taxon>
        <taxon>Hydnaceae</taxon>
        <taxon>Hydnum</taxon>
    </lineage>
</organism>
<comment type="caution">
    <text evidence="5">Lacks conserved residue(s) required for the propagation of feature annotation.</text>
</comment>
<comment type="caution">
    <text evidence="6">The sequence shown here is derived from an EMBL/GenBank/DDBJ whole genome shotgun (WGS) entry which is preliminary data.</text>
</comment>
<proteinExistence type="inferred from homology"/>
<dbReference type="GO" id="GO:0005615">
    <property type="term" value="C:extracellular space"/>
    <property type="evidence" value="ECO:0007669"/>
    <property type="project" value="TreeGrafter"/>
</dbReference>
<dbReference type="InterPro" id="IPR050131">
    <property type="entry name" value="Peptidase_S8_subtilisin-like"/>
</dbReference>
<dbReference type="Proteomes" id="UP000886523">
    <property type="component" value="Unassembled WGS sequence"/>
</dbReference>
<evidence type="ECO:0008006" key="8">
    <source>
        <dbReference type="Google" id="ProtNLM"/>
    </source>
</evidence>
<evidence type="ECO:0000256" key="2">
    <source>
        <dbReference type="ARBA" id="ARBA00022670"/>
    </source>
</evidence>
<dbReference type="PANTHER" id="PTHR43806">
    <property type="entry name" value="PEPTIDASE S8"/>
    <property type="match status" value="1"/>
</dbReference>
<gene>
    <name evidence="6" type="ORF">BS47DRAFT_1445977</name>
</gene>
<dbReference type="Gene3D" id="3.40.50.200">
    <property type="entry name" value="Peptidase S8/S53 domain"/>
    <property type="match status" value="1"/>
</dbReference>
<keyword evidence="7" id="KW-1185">Reference proteome</keyword>
<reference evidence="6" key="1">
    <citation type="journal article" date="2020" name="Nat. Commun.">
        <title>Large-scale genome sequencing of mycorrhizal fungi provides insights into the early evolution of symbiotic traits.</title>
        <authorList>
            <person name="Miyauchi S."/>
            <person name="Kiss E."/>
            <person name="Kuo A."/>
            <person name="Drula E."/>
            <person name="Kohler A."/>
            <person name="Sanchez-Garcia M."/>
            <person name="Morin E."/>
            <person name="Andreopoulos B."/>
            <person name="Barry K.W."/>
            <person name="Bonito G."/>
            <person name="Buee M."/>
            <person name="Carver A."/>
            <person name="Chen C."/>
            <person name="Cichocki N."/>
            <person name="Clum A."/>
            <person name="Culley D."/>
            <person name="Crous P.W."/>
            <person name="Fauchery L."/>
            <person name="Girlanda M."/>
            <person name="Hayes R.D."/>
            <person name="Keri Z."/>
            <person name="LaButti K."/>
            <person name="Lipzen A."/>
            <person name="Lombard V."/>
            <person name="Magnuson J."/>
            <person name="Maillard F."/>
            <person name="Murat C."/>
            <person name="Nolan M."/>
            <person name="Ohm R.A."/>
            <person name="Pangilinan J."/>
            <person name="Pereira M.F."/>
            <person name="Perotto S."/>
            <person name="Peter M."/>
            <person name="Pfister S."/>
            <person name="Riley R."/>
            <person name="Sitrit Y."/>
            <person name="Stielow J.B."/>
            <person name="Szollosi G."/>
            <person name="Zifcakova L."/>
            <person name="Stursova M."/>
            <person name="Spatafora J.W."/>
            <person name="Tedersoo L."/>
            <person name="Vaario L.M."/>
            <person name="Yamada A."/>
            <person name="Yan M."/>
            <person name="Wang P."/>
            <person name="Xu J."/>
            <person name="Bruns T."/>
            <person name="Baldrian P."/>
            <person name="Vilgalys R."/>
            <person name="Dunand C."/>
            <person name="Henrissat B."/>
            <person name="Grigoriev I.V."/>
            <person name="Hibbett D."/>
            <person name="Nagy L.G."/>
            <person name="Martin F.M."/>
        </authorList>
    </citation>
    <scope>NUCLEOTIDE SEQUENCE</scope>
    <source>
        <strain evidence="6">UP504</strain>
    </source>
</reference>
<dbReference type="PROSITE" id="PS51892">
    <property type="entry name" value="SUBTILASE"/>
    <property type="match status" value="1"/>
</dbReference>
<evidence type="ECO:0000256" key="5">
    <source>
        <dbReference type="PROSITE-ProRule" id="PRU01240"/>
    </source>
</evidence>
<dbReference type="InterPro" id="IPR036852">
    <property type="entry name" value="Peptidase_S8/S53_dom_sf"/>
</dbReference>
<dbReference type="EMBL" id="MU128912">
    <property type="protein sequence ID" value="KAF9520251.1"/>
    <property type="molecule type" value="Genomic_DNA"/>
</dbReference>
<sequence>TLEYIPGTSPSLVVCLGGTTFGSYANKDGNGSAIGAKYGFATRTKGIAVKVLSDADSGWTSDVISGVNFAYQRAKASRRPSVVNMSLGGGLNTALNTAVSNAISGGLHFTITAGNSNVDAKTTSPATVSTANTAGAIDSKNVKAYFSNYGAILDVWAPGVNILLAYIGAPTATTVLSGISGCPICRWNHCHCPWRIWECLSCYHEF</sequence>
<accession>A0A9P6DZ78</accession>
<evidence type="ECO:0000313" key="7">
    <source>
        <dbReference type="Proteomes" id="UP000886523"/>
    </source>
</evidence>
<keyword evidence="4" id="KW-0720">Serine protease</keyword>
<dbReference type="AlphaFoldDB" id="A0A9P6DZ78"/>
<protein>
    <recommendedName>
        <fullName evidence="8">Subtilase</fullName>
    </recommendedName>
</protein>
<evidence type="ECO:0000313" key="6">
    <source>
        <dbReference type="EMBL" id="KAF9520251.1"/>
    </source>
</evidence>
<evidence type="ECO:0000256" key="1">
    <source>
        <dbReference type="ARBA" id="ARBA00011073"/>
    </source>
</evidence>